<sequence>MLWSHPVSPGDRLIIRFTHSVDKTDVDEVIRVGKEELIIDSTVYQSFGAGLPSTLHDRETMKLEGGKMRIDHINRSQKSIDLFIGQVVANHKLVVDGKVIPLKKLSPPGTSVRLSVGRENLFSYLRRCLFSGGTLAFSE</sequence>
<name>A0ABQ1GW76_9BACL</name>
<keyword evidence="2" id="KW-1185">Reference proteome</keyword>
<dbReference type="Proteomes" id="UP000617979">
    <property type="component" value="Unassembled WGS sequence"/>
</dbReference>
<reference evidence="2" key="1">
    <citation type="journal article" date="2019" name="Int. J. Syst. Evol. Microbiol.">
        <title>The Global Catalogue of Microorganisms (GCM) 10K type strain sequencing project: providing services to taxonomists for standard genome sequencing and annotation.</title>
        <authorList>
            <consortium name="The Broad Institute Genomics Platform"/>
            <consortium name="The Broad Institute Genome Sequencing Center for Infectious Disease"/>
            <person name="Wu L."/>
            <person name="Ma J."/>
        </authorList>
    </citation>
    <scope>NUCLEOTIDE SEQUENCE [LARGE SCALE GENOMIC DNA]</scope>
    <source>
        <strain evidence="2">CGMCC 1.12404</strain>
    </source>
</reference>
<protein>
    <recommendedName>
        <fullName evidence="3">DUF1850 domain-containing protein</fullName>
    </recommendedName>
</protein>
<evidence type="ECO:0000313" key="2">
    <source>
        <dbReference type="Proteomes" id="UP000617979"/>
    </source>
</evidence>
<organism evidence="1 2">
    <name type="scientific">Kroppenstedtia guangzhouensis</name>
    <dbReference type="NCBI Taxonomy" id="1274356"/>
    <lineage>
        <taxon>Bacteria</taxon>
        <taxon>Bacillati</taxon>
        <taxon>Bacillota</taxon>
        <taxon>Bacilli</taxon>
        <taxon>Bacillales</taxon>
        <taxon>Thermoactinomycetaceae</taxon>
        <taxon>Kroppenstedtia</taxon>
    </lineage>
</organism>
<accession>A0ABQ1GW76</accession>
<dbReference type="InterPro" id="IPR015001">
    <property type="entry name" value="DUF1850"/>
</dbReference>
<dbReference type="Pfam" id="PF08905">
    <property type="entry name" value="DUF1850"/>
    <property type="match status" value="1"/>
</dbReference>
<dbReference type="EMBL" id="BMEX01000010">
    <property type="protein sequence ID" value="GGA51516.1"/>
    <property type="molecule type" value="Genomic_DNA"/>
</dbReference>
<comment type="caution">
    <text evidence="1">The sequence shown here is derived from an EMBL/GenBank/DDBJ whole genome shotgun (WGS) entry which is preliminary data.</text>
</comment>
<proteinExistence type="predicted"/>
<gene>
    <name evidence="1" type="ORF">GCM10007416_25780</name>
</gene>
<evidence type="ECO:0008006" key="3">
    <source>
        <dbReference type="Google" id="ProtNLM"/>
    </source>
</evidence>
<evidence type="ECO:0000313" key="1">
    <source>
        <dbReference type="EMBL" id="GGA51516.1"/>
    </source>
</evidence>